<dbReference type="InterPro" id="IPR002347">
    <property type="entry name" value="SDR_fam"/>
</dbReference>
<dbReference type="PRINTS" id="PR00080">
    <property type="entry name" value="SDRFAMILY"/>
</dbReference>
<evidence type="ECO:0000313" key="5">
    <source>
        <dbReference type="Proteomes" id="UP000297716"/>
    </source>
</evidence>
<sequence>MSDQPFDPDLYTKAGVFTKSYYRDVYPAVDPTRPDLSQAGKVTIITGGGRGIGVGIAIAHAKSGVRGLVLVGRSLDNLEKVKRTIEADYPSVDVLTVAADISDEASVNQVFIKVKETFGIADTLVNNAGVITNPIDTIGKVSPDVWWNDFNVNVKGTFLVCAAFLRLTTESSVVKPTVVNVVSNISLKSPSFSSYFSSKAALMKFTEVLQVENPGLAAYSVNPGLVHTDAILDAFTPYAKDTAALVGAATVYLSARQPHHLNGRHLCVNWDVEELEARKEEIESSNLLTIGLTLPS</sequence>
<evidence type="ECO:0000256" key="2">
    <source>
        <dbReference type="ARBA" id="ARBA00023002"/>
    </source>
</evidence>
<keyword evidence="2" id="KW-0560">Oxidoreductase</keyword>
<dbReference type="STRING" id="37992.A0A4Z0YFE5"/>
<evidence type="ECO:0000256" key="1">
    <source>
        <dbReference type="ARBA" id="ARBA00006484"/>
    </source>
</evidence>
<reference evidence="4 5" key="1">
    <citation type="submission" date="2019-03" db="EMBL/GenBank/DDBJ databases">
        <title>Draft genome sequence of Xylaria hypoxylon DSM 108379, a ubiquitous saprotrophic-parasitic fungi on hardwood.</title>
        <authorList>
            <person name="Buettner E."/>
            <person name="Leonhardt S."/>
            <person name="Gebauer A.M."/>
            <person name="Liers C."/>
            <person name="Hofrichter M."/>
            <person name="Kellner H."/>
        </authorList>
    </citation>
    <scope>NUCLEOTIDE SEQUENCE [LARGE SCALE GENOMIC DNA]</scope>
    <source>
        <strain evidence="4 5">DSM 108379</strain>
    </source>
</reference>
<dbReference type="OrthoDB" id="1933717at2759"/>
<dbReference type="Pfam" id="PF00106">
    <property type="entry name" value="adh_short"/>
    <property type="match status" value="1"/>
</dbReference>
<name>A0A4Z0YFE5_9PEZI</name>
<dbReference type="EMBL" id="SKBN01000115">
    <property type="protein sequence ID" value="TGJ82784.1"/>
    <property type="molecule type" value="Genomic_DNA"/>
</dbReference>
<protein>
    <submittedName>
        <fullName evidence="4">Uncharacterized protein</fullName>
    </submittedName>
</protein>
<dbReference type="Gene3D" id="3.40.50.720">
    <property type="entry name" value="NAD(P)-binding Rossmann-like Domain"/>
    <property type="match status" value="1"/>
</dbReference>
<gene>
    <name evidence="4" type="ORF">E0Z10_g5964</name>
</gene>
<dbReference type="CDD" id="cd05233">
    <property type="entry name" value="SDR_c"/>
    <property type="match status" value="1"/>
</dbReference>
<dbReference type="InterPro" id="IPR036291">
    <property type="entry name" value="NAD(P)-bd_dom_sf"/>
</dbReference>
<dbReference type="PANTHER" id="PTHR42760:SF37">
    <property type="entry name" value="CLAVALDEHYDE DEHYDROGENASE"/>
    <property type="match status" value="1"/>
</dbReference>
<dbReference type="SUPFAM" id="SSF51735">
    <property type="entry name" value="NAD(P)-binding Rossmann-fold domains"/>
    <property type="match status" value="1"/>
</dbReference>
<accession>A0A4Z0YFE5</accession>
<comment type="caution">
    <text evidence="4">The sequence shown here is derived from an EMBL/GenBank/DDBJ whole genome shotgun (WGS) entry which is preliminary data.</text>
</comment>
<comment type="similarity">
    <text evidence="1 3">Belongs to the short-chain dehydrogenases/reductases (SDR) family.</text>
</comment>
<dbReference type="PRINTS" id="PR00081">
    <property type="entry name" value="GDHRDH"/>
</dbReference>
<dbReference type="GO" id="GO:0016616">
    <property type="term" value="F:oxidoreductase activity, acting on the CH-OH group of donors, NAD or NADP as acceptor"/>
    <property type="evidence" value="ECO:0007669"/>
    <property type="project" value="TreeGrafter"/>
</dbReference>
<dbReference type="PANTHER" id="PTHR42760">
    <property type="entry name" value="SHORT-CHAIN DEHYDROGENASES/REDUCTASES FAMILY MEMBER"/>
    <property type="match status" value="1"/>
</dbReference>
<dbReference type="Proteomes" id="UP000297716">
    <property type="component" value="Unassembled WGS sequence"/>
</dbReference>
<evidence type="ECO:0000256" key="3">
    <source>
        <dbReference type="RuleBase" id="RU000363"/>
    </source>
</evidence>
<evidence type="ECO:0000313" key="4">
    <source>
        <dbReference type="EMBL" id="TGJ82784.1"/>
    </source>
</evidence>
<proteinExistence type="inferred from homology"/>
<organism evidence="4 5">
    <name type="scientific">Xylaria hypoxylon</name>
    <dbReference type="NCBI Taxonomy" id="37992"/>
    <lineage>
        <taxon>Eukaryota</taxon>
        <taxon>Fungi</taxon>
        <taxon>Dikarya</taxon>
        <taxon>Ascomycota</taxon>
        <taxon>Pezizomycotina</taxon>
        <taxon>Sordariomycetes</taxon>
        <taxon>Xylariomycetidae</taxon>
        <taxon>Xylariales</taxon>
        <taxon>Xylariaceae</taxon>
        <taxon>Xylaria</taxon>
    </lineage>
</organism>
<dbReference type="AlphaFoldDB" id="A0A4Z0YFE5"/>
<keyword evidence="5" id="KW-1185">Reference proteome</keyword>